<evidence type="ECO:0000313" key="1">
    <source>
        <dbReference type="EMBL" id="MXO62675.1"/>
    </source>
</evidence>
<name>A0A844YGL8_9SPHN</name>
<dbReference type="EMBL" id="WTYN01000001">
    <property type="protein sequence ID" value="MXO62675.1"/>
    <property type="molecule type" value="Genomic_DNA"/>
</dbReference>
<dbReference type="Proteomes" id="UP000445582">
    <property type="component" value="Unassembled WGS sequence"/>
</dbReference>
<reference evidence="1 2" key="1">
    <citation type="submission" date="2019-12" db="EMBL/GenBank/DDBJ databases">
        <title>Genomic-based taxomic classification of the family Erythrobacteraceae.</title>
        <authorList>
            <person name="Xu L."/>
        </authorList>
    </citation>
    <scope>NUCLEOTIDE SEQUENCE [LARGE SCALE GENOMIC DNA]</scope>
    <source>
        <strain evidence="1 2">MCCC 1A09965</strain>
    </source>
</reference>
<evidence type="ECO:0000313" key="2">
    <source>
        <dbReference type="Proteomes" id="UP000445582"/>
    </source>
</evidence>
<protein>
    <submittedName>
        <fullName evidence="1">Uncharacterized protein</fullName>
    </submittedName>
</protein>
<sequence>MITGVIALILAQATSAPASQPADAGGRSAASAGTSIAVQATATARVLAPTIVHFADVAEIRRKRPQAVRLTEPPQGGTLVEFT</sequence>
<organism evidence="1 2">
    <name type="scientific">Qipengyuania oceanensis</name>
    <dbReference type="NCBI Taxonomy" id="1463597"/>
    <lineage>
        <taxon>Bacteria</taxon>
        <taxon>Pseudomonadati</taxon>
        <taxon>Pseudomonadota</taxon>
        <taxon>Alphaproteobacteria</taxon>
        <taxon>Sphingomonadales</taxon>
        <taxon>Erythrobacteraceae</taxon>
        <taxon>Qipengyuania</taxon>
    </lineage>
</organism>
<keyword evidence="2" id="KW-1185">Reference proteome</keyword>
<accession>A0A844YGL8</accession>
<dbReference type="RefSeq" id="WP_160673119.1">
    <property type="nucleotide sequence ID" value="NZ_WTYN01000001.1"/>
</dbReference>
<dbReference type="AlphaFoldDB" id="A0A844YGL8"/>
<proteinExistence type="predicted"/>
<gene>
    <name evidence="1" type="ORF">GRI48_06585</name>
</gene>
<comment type="caution">
    <text evidence="1">The sequence shown here is derived from an EMBL/GenBank/DDBJ whole genome shotgun (WGS) entry which is preliminary data.</text>
</comment>